<proteinExistence type="predicted"/>
<dbReference type="OrthoDB" id="4331225at2"/>
<dbReference type="RefSeq" id="WP_053556938.1">
    <property type="nucleotide sequence ID" value="NZ_CP011340.1"/>
</dbReference>
<evidence type="ECO:0000313" key="2">
    <source>
        <dbReference type="Proteomes" id="UP000060513"/>
    </source>
</evidence>
<protein>
    <submittedName>
        <fullName evidence="1">Membrane protein</fullName>
    </submittedName>
</protein>
<dbReference type="EMBL" id="CP011340">
    <property type="protein sequence ID" value="ALC20907.1"/>
    <property type="molecule type" value="Genomic_DNA"/>
</dbReference>
<accession>A0A0M4DR98</accession>
<dbReference type="AlphaFoldDB" id="A0A0M4DR98"/>
<dbReference type="Proteomes" id="UP000060513">
    <property type="component" value="Chromosome"/>
</dbReference>
<name>A0A0M4DR98_STRPR</name>
<reference evidence="1 2" key="1">
    <citation type="submission" date="2015-08" db="EMBL/GenBank/DDBJ databases">
        <title>Genome sequence of the pristinamycin over-producing bacterium Streptomyces pristinaespiralis HCCB10218.</title>
        <authorList>
            <person name="Tian J."/>
            <person name="Yang J."/>
            <person name="Li L."/>
            <person name="Ruan L."/>
            <person name="Wei W."/>
            <person name="Zheng G."/>
            <person name="Wei Z."/>
            <person name="Yang S."/>
            <person name="Ge M."/>
            <person name="Jiang W."/>
            <person name="Lu Y."/>
        </authorList>
    </citation>
    <scope>NUCLEOTIDE SEQUENCE [LARGE SCALE GENOMIC DNA]</scope>
    <source>
        <strain evidence="1 2">HCCB 10218</strain>
    </source>
</reference>
<sequence>MNATPVGALLLCRADPATVRFPARLLREPMALAPAGEGWSVLVPENSPWLEGGEPVDAVLGGWAAALSIGTGRPVLALWWDGDGAGFTMASGFRRPVGYIWFADGTPVGEDEAMRTFAARLGLDPVLDVQALEQLTVADPESDARARLVGLAAVLTRHGLALPAGLAPGAPADALRTAAHAAAVEESTPAVRPEPPAGPHASWFRAAAAVQLAAGLALVAFGARRRSGGWAAAGAVLIVHGLVPPLRERLRS</sequence>
<gene>
    <name evidence="1" type="ORF">SPRI_2601</name>
</gene>
<dbReference type="PATRIC" id="fig|38300.4.peg.2744"/>
<organism evidence="1">
    <name type="scientific">Streptomyces pristinaespiralis</name>
    <dbReference type="NCBI Taxonomy" id="38300"/>
    <lineage>
        <taxon>Bacteria</taxon>
        <taxon>Bacillati</taxon>
        <taxon>Actinomycetota</taxon>
        <taxon>Actinomycetes</taxon>
        <taxon>Kitasatosporales</taxon>
        <taxon>Streptomycetaceae</taxon>
        <taxon>Streptomyces</taxon>
    </lineage>
</organism>
<dbReference type="GeneID" id="97236361"/>
<dbReference type="STRING" id="38300.SPRI_2601"/>
<evidence type="ECO:0000313" key="1">
    <source>
        <dbReference type="EMBL" id="ALC20907.1"/>
    </source>
</evidence>
<dbReference type="KEGG" id="spri:SPRI_2601"/>